<comment type="caution">
    <text evidence="2">The sequence shown here is derived from an EMBL/GenBank/DDBJ whole genome shotgun (WGS) entry which is preliminary data.</text>
</comment>
<feature type="signal peptide" evidence="1">
    <location>
        <begin position="1"/>
        <end position="19"/>
    </location>
</feature>
<evidence type="ECO:0000313" key="3">
    <source>
        <dbReference type="Proteomes" id="UP000293162"/>
    </source>
</evidence>
<keyword evidence="1" id="KW-0732">Signal</keyword>
<reference evidence="2 3" key="1">
    <citation type="submission" date="2019-02" db="EMBL/GenBank/DDBJ databases">
        <title>Bacterial novel species Emticicia sp. 17J42-9 isolated from soil.</title>
        <authorList>
            <person name="Jung H.-Y."/>
        </authorList>
    </citation>
    <scope>NUCLEOTIDE SEQUENCE [LARGE SCALE GENOMIC DNA]</scope>
    <source>
        <strain evidence="2 3">17J42-9</strain>
    </source>
</reference>
<dbReference type="Gene3D" id="2.160.20.10">
    <property type="entry name" value="Single-stranded right-handed beta-helix, Pectin lyase-like"/>
    <property type="match status" value="1"/>
</dbReference>
<dbReference type="SUPFAM" id="SSF51126">
    <property type="entry name" value="Pectin lyase-like"/>
    <property type="match status" value="1"/>
</dbReference>
<dbReference type="AlphaFoldDB" id="A0A4Q5M0H0"/>
<dbReference type="Proteomes" id="UP000293162">
    <property type="component" value="Unassembled WGS sequence"/>
</dbReference>
<proteinExistence type="predicted"/>
<dbReference type="InterPro" id="IPR011050">
    <property type="entry name" value="Pectin_lyase_fold/virulence"/>
</dbReference>
<keyword evidence="3" id="KW-1185">Reference proteome</keyword>
<feature type="chain" id="PRO_5020625980" description="Right handed beta helix domain-containing protein" evidence="1">
    <location>
        <begin position="20"/>
        <end position="333"/>
    </location>
</feature>
<name>A0A4Q5M0H0_9BACT</name>
<dbReference type="EMBL" id="SEWF01000013">
    <property type="protein sequence ID" value="RYU95674.1"/>
    <property type="molecule type" value="Genomic_DNA"/>
</dbReference>
<accession>A0A4Q5M0H0</accession>
<organism evidence="2 3">
    <name type="scientific">Emticicia agri</name>
    <dbReference type="NCBI Taxonomy" id="2492393"/>
    <lineage>
        <taxon>Bacteria</taxon>
        <taxon>Pseudomonadati</taxon>
        <taxon>Bacteroidota</taxon>
        <taxon>Cytophagia</taxon>
        <taxon>Cytophagales</taxon>
        <taxon>Leadbetterellaceae</taxon>
        <taxon>Emticicia</taxon>
    </lineage>
</organism>
<sequence length="333" mass="35576">MKKFLLLLFLLVTVSQLQATIRRVNNNPGVTLVANLVFANFTNAINAAAAGDTIYIEPSAINYGGLFINKRVVVIGPGYLLSKNPNTPFDKRSATVSNISFSTNSGSSKVYGLEVKGVNGNFDNISFSNSGSEINIEYCIFNEIVGSSTFLNNAVIANCFIVGNINQSNISMTNSLISNNIIFGSVQTSGNDNIIRNNIIFGGADYTSIYYNNIIYQNGTPALTFSSNINVYNNVCVGCTGTPANNNFFTTATNTIFVVAEPRTFDNLEDDNFVLHASSPAKARGVGGIDCGVFAGTRPYILSGIPPFPMITAFTQGAPSGGNIPITISIKRN</sequence>
<dbReference type="InterPro" id="IPR012334">
    <property type="entry name" value="Pectin_lyas_fold"/>
</dbReference>
<evidence type="ECO:0000256" key="1">
    <source>
        <dbReference type="SAM" id="SignalP"/>
    </source>
</evidence>
<dbReference type="RefSeq" id="WP_130021065.1">
    <property type="nucleotide sequence ID" value="NZ_SEWF01000013.1"/>
</dbReference>
<gene>
    <name evidence="2" type="ORF">EWM59_11210</name>
</gene>
<protein>
    <recommendedName>
        <fullName evidence="4">Right handed beta helix domain-containing protein</fullName>
    </recommendedName>
</protein>
<evidence type="ECO:0008006" key="4">
    <source>
        <dbReference type="Google" id="ProtNLM"/>
    </source>
</evidence>
<dbReference type="OrthoDB" id="669576at2"/>
<evidence type="ECO:0000313" key="2">
    <source>
        <dbReference type="EMBL" id="RYU95674.1"/>
    </source>
</evidence>